<dbReference type="PANTHER" id="PTHR35811:SF1">
    <property type="entry name" value="HTH OST-TYPE DOMAIN-CONTAINING PROTEIN"/>
    <property type="match status" value="1"/>
</dbReference>
<comment type="caution">
    <text evidence="2">The sequence shown here is derived from an EMBL/GenBank/DDBJ whole genome shotgun (WGS) entry which is preliminary data.</text>
</comment>
<dbReference type="EMBL" id="JADEWZ010000016">
    <property type="protein sequence ID" value="MBE9116707.1"/>
    <property type="molecule type" value="Genomic_DNA"/>
</dbReference>
<evidence type="ECO:0000313" key="2">
    <source>
        <dbReference type="EMBL" id="MBE9116707.1"/>
    </source>
</evidence>
<name>A0A8J7DWU8_9CYAN</name>
<dbReference type="Proteomes" id="UP000654482">
    <property type="component" value="Unassembled WGS sequence"/>
</dbReference>
<feature type="domain" description="NYN" evidence="1">
    <location>
        <begin position="5"/>
        <end position="155"/>
    </location>
</feature>
<dbReference type="Pfam" id="PF01936">
    <property type="entry name" value="NYN"/>
    <property type="match status" value="1"/>
</dbReference>
<keyword evidence="3" id="KW-1185">Reference proteome</keyword>
<protein>
    <submittedName>
        <fullName evidence="2">NYN domain-containing protein</fullName>
    </submittedName>
</protein>
<dbReference type="GO" id="GO:0004540">
    <property type="term" value="F:RNA nuclease activity"/>
    <property type="evidence" value="ECO:0007669"/>
    <property type="project" value="InterPro"/>
</dbReference>
<dbReference type="CDD" id="cd11297">
    <property type="entry name" value="PIN_LabA-like_N_1"/>
    <property type="match status" value="1"/>
</dbReference>
<accession>A0A8J7DWU8</accession>
<reference evidence="2" key="1">
    <citation type="submission" date="2020-10" db="EMBL/GenBank/DDBJ databases">
        <authorList>
            <person name="Castelo-Branco R."/>
            <person name="Eusebio N."/>
            <person name="Adriana R."/>
            <person name="Vieira A."/>
            <person name="Brugerolle De Fraissinette N."/>
            <person name="Rezende De Castro R."/>
            <person name="Schneider M.P."/>
            <person name="Vasconcelos V."/>
            <person name="Leao P.N."/>
        </authorList>
    </citation>
    <scope>NUCLEOTIDE SEQUENCE</scope>
    <source>
        <strain evidence="2">LEGE 07157</strain>
    </source>
</reference>
<proteinExistence type="predicted"/>
<dbReference type="AlphaFoldDB" id="A0A8J7DWU8"/>
<dbReference type="PANTHER" id="PTHR35811">
    <property type="entry name" value="SLR1870 PROTEIN"/>
    <property type="match status" value="1"/>
</dbReference>
<sequence>MRFDTAIFYDIENLLGGYNFSEDIMRNLSLKEILNKIRQTGIVEEIAVQRAYANWSDPRLKKMRKEINELGIEPIQVFGFSNHKKNAADIQLAVEAVDIAYIRPALKKFVIVSGDGGFASLAKKLHEFGKTVIGCAYDDATNNVFRSVCDVFVEIHGFEEDNTFNITNPQAKELARSIEPLEINSTEEFIDRSKNIIRWFESDPNARKNLKNTGISLSTIKEAFTYGIINFEGQHRKLGFNKFIEFLQYICADTKLCIFSHKSEAKLGLIDNPLPGFTALPNLELRKIHSIENYLSILATGKPYLRTPDNIQEMRAVTSCLAEIDLKEGNLGDFIETIKFRLNETISSESIKLSLLSFIAVGIFEQQPETAKLSEQTLRLKDEFNSSEAFISTFKKAAIQKIETFLDEKAQSELIEQIFEAPQQS</sequence>
<organism evidence="2 3">
    <name type="scientific">Lusitaniella coriacea LEGE 07157</name>
    <dbReference type="NCBI Taxonomy" id="945747"/>
    <lineage>
        <taxon>Bacteria</taxon>
        <taxon>Bacillati</taxon>
        <taxon>Cyanobacteriota</taxon>
        <taxon>Cyanophyceae</taxon>
        <taxon>Spirulinales</taxon>
        <taxon>Lusitaniellaceae</taxon>
        <taxon>Lusitaniella</taxon>
    </lineage>
</organism>
<dbReference type="RefSeq" id="WP_194029793.1">
    <property type="nucleotide sequence ID" value="NZ_JADEWZ010000016.1"/>
</dbReference>
<gene>
    <name evidence="2" type="ORF">IQ249_12430</name>
</gene>
<evidence type="ECO:0000259" key="1">
    <source>
        <dbReference type="Pfam" id="PF01936"/>
    </source>
</evidence>
<dbReference type="InterPro" id="IPR021139">
    <property type="entry name" value="NYN"/>
</dbReference>
<evidence type="ECO:0000313" key="3">
    <source>
        <dbReference type="Proteomes" id="UP000654482"/>
    </source>
</evidence>
<dbReference type="Gene3D" id="3.40.50.1010">
    <property type="entry name" value="5'-nuclease"/>
    <property type="match status" value="1"/>
</dbReference>